<keyword evidence="6" id="KW-0482">Metalloprotease</keyword>
<dbReference type="RefSeq" id="WP_154121109.1">
    <property type="nucleotide sequence ID" value="NZ_WJXB01000010.1"/>
</dbReference>
<dbReference type="InterPro" id="IPR025657">
    <property type="entry name" value="RadC_JAB"/>
</dbReference>
<name>A0A7X2H8P8_9BACL</name>
<dbReference type="NCBIfam" id="NF000642">
    <property type="entry name" value="PRK00024.1"/>
    <property type="match status" value="1"/>
</dbReference>
<dbReference type="AlphaFoldDB" id="A0A7X2H8P8"/>
<dbReference type="InterPro" id="IPR001405">
    <property type="entry name" value="UPF0758"/>
</dbReference>
<dbReference type="PANTHER" id="PTHR30471:SF3">
    <property type="entry name" value="UPF0758 PROTEIN YEES-RELATED"/>
    <property type="match status" value="1"/>
</dbReference>
<keyword evidence="2" id="KW-0645">Protease</keyword>
<dbReference type="PROSITE" id="PS50249">
    <property type="entry name" value="MPN"/>
    <property type="match status" value="1"/>
</dbReference>
<dbReference type="GO" id="GO:0008237">
    <property type="term" value="F:metallopeptidase activity"/>
    <property type="evidence" value="ECO:0007669"/>
    <property type="project" value="UniProtKB-KW"/>
</dbReference>
<protein>
    <submittedName>
        <fullName evidence="8">DNA repair protein RadC</fullName>
    </submittedName>
</protein>
<keyword evidence="3" id="KW-0479">Metal-binding</keyword>
<comment type="caution">
    <text evidence="8">The sequence shown here is derived from an EMBL/GenBank/DDBJ whole genome shotgun (WGS) entry which is preliminary data.</text>
</comment>
<proteinExistence type="inferred from homology"/>
<dbReference type="InterPro" id="IPR020891">
    <property type="entry name" value="UPF0758_CS"/>
</dbReference>
<organism evidence="8 9">
    <name type="scientific">Paenibacillus monticola</name>
    <dbReference type="NCBI Taxonomy" id="2666075"/>
    <lineage>
        <taxon>Bacteria</taxon>
        <taxon>Bacillati</taxon>
        <taxon>Bacillota</taxon>
        <taxon>Bacilli</taxon>
        <taxon>Bacillales</taxon>
        <taxon>Paenibacillaceae</taxon>
        <taxon>Paenibacillus</taxon>
    </lineage>
</organism>
<dbReference type="Proteomes" id="UP000463051">
    <property type="component" value="Unassembled WGS sequence"/>
</dbReference>
<reference evidence="8 9" key="1">
    <citation type="submission" date="2019-11" db="EMBL/GenBank/DDBJ databases">
        <title>Paenibacillus monticola sp. nov., a novel PGPR strain isolated from mountain sample in China.</title>
        <authorList>
            <person name="Zhao Q."/>
            <person name="Li H.-P."/>
            <person name="Zhang J.-L."/>
        </authorList>
    </citation>
    <scope>NUCLEOTIDE SEQUENCE [LARGE SCALE GENOMIC DNA]</scope>
    <source>
        <strain evidence="8 9">LC-T2</strain>
    </source>
</reference>
<keyword evidence="4" id="KW-0378">Hydrolase</keyword>
<gene>
    <name evidence="8" type="primary">radC</name>
    <name evidence="8" type="ORF">GJB61_21650</name>
</gene>
<evidence type="ECO:0000256" key="5">
    <source>
        <dbReference type="ARBA" id="ARBA00022833"/>
    </source>
</evidence>
<dbReference type="EMBL" id="WJXB01000010">
    <property type="protein sequence ID" value="MRN55592.1"/>
    <property type="molecule type" value="Genomic_DNA"/>
</dbReference>
<sequence length="202" mass="22820">MNNYRNEDLKKLISESLRERQDSYIIQELFQQFPTTIELMDASEQQLVTIKGIGLVKAKQITAMLKLAKALTIPANDPCIIQSPKDVFNLLEPEFRYQTKEHFTCLFLNTKNHLIFREVISIGSLNAAIVHPREVFRAAIKRCSASLICAHNHPSGVSTPSSEDVILTKRLVEAGEIIGIEVLDHVIIGGRQFYSLKEHGHI</sequence>
<feature type="domain" description="MPN" evidence="7">
    <location>
        <begin position="80"/>
        <end position="202"/>
    </location>
</feature>
<evidence type="ECO:0000259" key="7">
    <source>
        <dbReference type="PROSITE" id="PS50249"/>
    </source>
</evidence>
<evidence type="ECO:0000256" key="3">
    <source>
        <dbReference type="ARBA" id="ARBA00022723"/>
    </source>
</evidence>
<dbReference type="PANTHER" id="PTHR30471">
    <property type="entry name" value="DNA REPAIR PROTEIN RADC"/>
    <property type="match status" value="1"/>
</dbReference>
<accession>A0A7X2H8P8</accession>
<evidence type="ECO:0000313" key="9">
    <source>
        <dbReference type="Proteomes" id="UP000463051"/>
    </source>
</evidence>
<dbReference type="PROSITE" id="PS01302">
    <property type="entry name" value="UPF0758"/>
    <property type="match status" value="1"/>
</dbReference>
<dbReference type="NCBIfam" id="TIGR00608">
    <property type="entry name" value="radc"/>
    <property type="match status" value="1"/>
</dbReference>
<dbReference type="SUPFAM" id="SSF47781">
    <property type="entry name" value="RuvA domain 2-like"/>
    <property type="match status" value="1"/>
</dbReference>
<dbReference type="CDD" id="cd08071">
    <property type="entry name" value="MPN_DUF2466"/>
    <property type="match status" value="1"/>
</dbReference>
<evidence type="ECO:0000256" key="6">
    <source>
        <dbReference type="ARBA" id="ARBA00023049"/>
    </source>
</evidence>
<dbReference type="GO" id="GO:0046872">
    <property type="term" value="F:metal ion binding"/>
    <property type="evidence" value="ECO:0007669"/>
    <property type="project" value="UniProtKB-KW"/>
</dbReference>
<dbReference type="Gene3D" id="1.10.150.20">
    <property type="entry name" value="5' to 3' exonuclease, C-terminal subdomain"/>
    <property type="match status" value="1"/>
</dbReference>
<evidence type="ECO:0000256" key="4">
    <source>
        <dbReference type="ARBA" id="ARBA00022801"/>
    </source>
</evidence>
<dbReference type="InterPro" id="IPR037518">
    <property type="entry name" value="MPN"/>
</dbReference>
<dbReference type="Gene3D" id="3.40.140.10">
    <property type="entry name" value="Cytidine Deaminase, domain 2"/>
    <property type="match status" value="1"/>
</dbReference>
<dbReference type="Pfam" id="PF04002">
    <property type="entry name" value="RadC"/>
    <property type="match status" value="1"/>
</dbReference>
<comment type="similarity">
    <text evidence="1">Belongs to the UPF0758 family.</text>
</comment>
<dbReference type="GO" id="GO:0006508">
    <property type="term" value="P:proteolysis"/>
    <property type="evidence" value="ECO:0007669"/>
    <property type="project" value="UniProtKB-KW"/>
</dbReference>
<keyword evidence="5" id="KW-0862">Zinc</keyword>
<keyword evidence="9" id="KW-1185">Reference proteome</keyword>
<evidence type="ECO:0000313" key="8">
    <source>
        <dbReference type="EMBL" id="MRN55592.1"/>
    </source>
</evidence>
<evidence type="ECO:0000256" key="1">
    <source>
        <dbReference type="ARBA" id="ARBA00010243"/>
    </source>
</evidence>
<evidence type="ECO:0000256" key="2">
    <source>
        <dbReference type="ARBA" id="ARBA00022670"/>
    </source>
</evidence>
<dbReference type="InterPro" id="IPR010994">
    <property type="entry name" value="RuvA_2-like"/>
</dbReference>